<reference evidence="1 2" key="1">
    <citation type="submission" date="2023-12" db="EMBL/GenBank/DDBJ databases">
        <title>Blastococcus brunescens sp. nov., an actonobacterium isolated from sandstone collected in sahara desert.</title>
        <authorList>
            <person name="Gtari M."/>
            <person name="Ghodhbane F."/>
        </authorList>
    </citation>
    <scope>NUCLEOTIDE SEQUENCE [LARGE SCALE GENOMIC DNA]</scope>
    <source>
        <strain evidence="1 2">BMG 8361</strain>
    </source>
</reference>
<dbReference type="EMBL" id="CP141261">
    <property type="protein sequence ID" value="WRL67295.1"/>
    <property type="molecule type" value="Genomic_DNA"/>
</dbReference>
<keyword evidence="2" id="KW-1185">Reference proteome</keyword>
<protein>
    <recommendedName>
        <fullName evidence="3">Histidine phosphatase family protein</fullName>
    </recommendedName>
</protein>
<name>A0ABZ1B921_9ACTN</name>
<evidence type="ECO:0000313" key="1">
    <source>
        <dbReference type="EMBL" id="WRL67295.1"/>
    </source>
</evidence>
<sequence length="100" mass="10244">MPVEPVTELGEEEFADDPQAGLAVVERLLAPRPAPGVTVICSQGGAIPSVLLALGVHVEGVRVHPPAAKGSVWVLGGRPGALSADYFRNFDPDPDAPGPA</sequence>
<gene>
    <name evidence="1" type="ORF">U6N30_21890</name>
</gene>
<dbReference type="RefSeq" id="WP_324278602.1">
    <property type="nucleotide sequence ID" value="NZ_CP141261.1"/>
</dbReference>
<proteinExistence type="predicted"/>
<evidence type="ECO:0000313" key="2">
    <source>
        <dbReference type="Proteomes" id="UP001324287"/>
    </source>
</evidence>
<organism evidence="1 2">
    <name type="scientific">Blastococcus brunescens</name>
    <dbReference type="NCBI Taxonomy" id="1564165"/>
    <lineage>
        <taxon>Bacteria</taxon>
        <taxon>Bacillati</taxon>
        <taxon>Actinomycetota</taxon>
        <taxon>Actinomycetes</taxon>
        <taxon>Geodermatophilales</taxon>
        <taxon>Geodermatophilaceae</taxon>
        <taxon>Blastococcus</taxon>
    </lineage>
</organism>
<dbReference type="Proteomes" id="UP001324287">
    <property type="component" value="Chromosome"/>
</dbReference>
<evidence type="ECO:0008006" key="3">
    <source>
        <dbReference type="Google" id="ProtNLM"/>
    </source>
</evidence>
<accession>A0ABZ1B921</accession>